<proteinExistence type="predicted"/>
<evidence type="ECO:0000313" key="3">
    <source>
        <dbReference type="Proteomes" id="UP000254573"/>
    </source>
</evidence>
<accession>A0A378YW34</accession>
<name>A0A378YW34_9BURK</name>
<dbReference type="RefSeq" id="WP_058371692.1">
    <property type="nucleotide sequence ID" value="NZ_CP009553.3"/>
</dbReference>
<feature type="region of interest" description="Disordered" evidence="1">
    <location>
        <begin position="1"/>
        <end position="27"/>
    </location>
</feature>
<dbReference type="OrthoDB" id="9798430at2"/>
<sequence length="698" mass="75780">MVGFIRSRTPGGQTRTDEMRQHTDKPKSKLSAWFGLAVRPRAKSDTPPVASPIQRKASVAPTTRIQPRASESVAELHSEVKGYARSMMFRLSVPEQGREVDLELLGNAFTLPSDHDFSDTEIDAAMIATLDQMAIGNPEASLAFEAALEQDEVLTSVQKSDVGRSLVRCVAALQQHSALIMQLHAVTGALQATELSFTGCIEHLDTLVNVLTSLDEMRRTTAIAPAPDIDGMVMDVVEKLVMSIKEQLGSLAPNQLCDIADAIRAVTTRIGDNQGATPARDLLQFAVAKSRAAYETATASMITALSAEPGRSEAIETVRAAGQQLARHTRLLGTILPRLPDAPSAEATLGAEHRSVDDAMHDGVREALSGIGTTTARPAACFALLSAMGEGKRLFLHGPDHRRASRSRALDEIDAAHRLMSTLLSQWAPRESGSAIVPDHDALGGTWRTGLEQTFGLRLSEHGEVHDLHRYSNEVFSDWDAYVAPVKNDFLKIAARSRAQGVSAFDIDGTSFGSDLPRTRFIIGNELLDPRADRTGKVIADIKAAMSRVAGFNSEMAANMAAWLHQGSMAMFINPNVPGLDRKSLRRLSAVSGYESEMLSPIHGPRDADAGFTCIVDRMDRDRVSIEFRFISRAENVLRPEAPEHAKQMISVDPETNFWFGRYSVVLGPDGTALPDGPVEVHHTWRVGPENNALGAEE</sequence>
<evidence type="ECO:0000256" key="1">
    <source>
        <dbReference type="SAM" id="MobiDB-lite"/>
    </source>
</evidence>
<feature type="compositionally biased region" description="Basic and acidic residues" evidence="1">
    <location>
        <begin position="15"/>
        <end position="27"/>
    </location>
</feature>
<feature type="region of interest" description="Disordered" evidence="1">
    <location>
        <begin position="41"/>
        <end position="70"/>
    </location>
</feature>
<protein>
    <submittedName>
        <fullName evidence="2">Uncharacterized protein</fullName>
    </submittedName>
</protein>
<organism evidence="2 3">
    <name type="scientific">Pandoraea pnomenusa</name>
    <dbReference type="NCBI Taxonomy" id="93220"/>
    <lineage>
        <taxon>Bacteria</taxon>
        <taxon>Pseudomonadati</taxon>
        <taxon>Pseudomonadota</taxon>
        <taxon>Betaproteobacteria</taxon>
        <taxon>Burkholderiales</taxon>
        <taxon>Burkholderiaceae</taxon>
        <taxon>Pandoraea</taxon>
    </lineage>
</organism>
<dbReference type="Proteomes" id="UP000254573">
    <property type="component" value="Unassembled WGS sequence"/>
</dbReference>
<evidence type="ECO:0000313" key="2">
    <source>
        <dbReference type="EMBL" id="SUA80651.1"/>
    </source>
</evidence>
<dbReference type="EMBL" id="UGSG01000001">
    <property type="protein sequence ID" value="SUA80651.1"/>
    <property type="molecule type" value="Genomic_DNA"/>
</dbReference>
<dbReference type="AlphaFoldDB" id="A0A378YW34"/>
<reference evidence="2 3" key="1">
    <citation type="submission" date="2018-06" db="EMBL/GenBank/DDBJ databases">
        <authorList>
            <consortium name="Pathogen Informatics"/>
            <person name="Doyle S."/>
        </authorList>
    </citation>
    <scope>NUCLEOTIDE SEQUENCE [LARGE SCALE GENOMIC DNA]</scope>
    <source>
        <strain evidence="2 3">NCTC13160</strain>
    </source>
</reference>
<dbReference type="KEGG" id="ppnm:LV28_19545"/>
<gene>
    <name evidence="2" type="ORF">NCTC13160_03856</name>
</gene>